<organism evidence="1 2">
    <name type="scientific">Choristoneura fumiferana</name>
    <name type="common">Spruce budworm moth</name>
    <name type="synonym">Archips fumiferana</name>
    <dbReference type="NCBI Taxonomy" id="7141"/>
    <lineage>
        <taxon>Eukaryota</taxon>
        <taxon>Metazoa</taxon>
        <taxon>Ecdysozoa</taxon>
        <taxon>Arthropoda</taxon>
        <taxon>Hexapoda</taxon>
        <taxon>Insecta</taxon>
        <taxon>Pterygota</taxon>
        <taxon>Neoptera</taxon>
        <taxon>Endopterygota</taxon>
        <taxon>Lepidoptera</taxon>
        <taxon>Glossata</taxon>
        <taxon>Ditrysia</taxon>
        <taxon>Tortricoidea</taxon>
        <taxon>Tortricidae</taxon>
        <taxon>Tortricinae</taxon>
        <taxon>Choristoneura</taxon>
    </lineage>
</organism>
<accession>A0ACC0KQW9</accession>
<evidence type="ECO:0000313" key="1">
    <source>
        <dbReference type="EMBL" id="KAI8438794.1"/>
    </source>
</evidence>
<sequence>MCRCEECGRRFFWVSGLRAHGRAHWSRLARAPLACGWPGCGRAFRQPCRLREHARAHTGDKPYPCRYPNCGWSFRTASKLVRHARRHTGERRHACACGRAFLRREHLREHQARHAPQPRPRHHCAHDGCTQSFNNMSSLYIHMKKVHKKEEEKVAPKAEVTEVSTIALTDLENNMFMVSFLPESGEPAAESPAAPASPEREWHAARTHCTWPLAPRAPAYDDAFVLEDAHVEQSESSESNIYTVRSDLFLHGNLLHNEDSQQMGSAGALAGAAGGAPPASPPHADLPLLDTHSTIDLMQEELMYTDAAVDESSFQVLLLSGDELG</sequence>
<gene>
    <name evidence="1" type="ORF">MSG28_011173</name>
</gene>
<name>A0ACC0KQW9_CHOFU</name>
<reference evidence="1 2" key="1">
    <citation type="journal article" date="2022" name="Genome Biol. Evol.">
        <title>The Spruce Budworm Genome: Reconstructing the Evolutionary History of Antifreeze Proteins.</title>
        <authorList>
            <person name="Beliveau C."/>
            <person name="Gagne P."/>
            <person name="Picq S."/>
            <person name="Vernygora O."/>
            <person name="Keeling C.I."/>
            <person name="Pinkney K."/>
            <person name="Doucet D."/>
            <person name="Wen F."/>
            <person name="Johnston J.S."/>
            <person name="Maaroufi H."/>
            <person name="Boyle B."/>
            <person name="Laroche J."/>
            <person name="Dewar K."/>
            <person name="Juretic N."/>
            <person name="Blackburn G."/>
            <person name="Nisole A."/>
            <person name="Brunet B."/>
            <person name="Brandao M."/>
            <person name="Lumley L."/>
            <person name="Duan J."/>
            <person name="Quan G."/>
            <person name="Lucarotti C.J."/>
            <person name="Roe A.D."/>
            <person name="Sperling F.A.H."/>
            <person name="Levesque R.C."/>
            <person name="Cusson M."/>
        </authorList>
    </citation>
    <scope>NUCLEOTIDE SEQUENCE [LARGE SCALE GENOMIC DNA]</scope>
    <source>
        <strain evidence="1">Glfc:IPQL:Cfum</strain>
    </source>
</reference>
<comment type="caution">
    <text evidence="1">The sequence shown here is derived from an EMBL/GenBank/DDBJ whole genome shotgun (WGS) entry which is preliminary data.</text>
</comment>
<dbReference type="Proteomes" id="UP001064048">
    <property type="component" value="Chromosome 18"/>
</dbReference>
<keyword evidence="2" id="KW-1185">Reference proteome</keyword>
<dbReference type="EMBL" id="CM046118">
    <property type="protein sequence ID" value="KAI8438794.1"/>
    <property type="molecule type" value="Genomic_DNA"/>
</dbReference>
<proteinExistence type="predicted"/>
<protein>
    <submittedName>
        <fullName evidence="1">Uncharacterized protein</fullName>
    </submittedName>
</protein>
<evidence type="ECO:0000313" key="2">
    <source>
        <dbReference type="Proteomes" id="UP001064048"/>
    </source>
</evidence>